<gene>
    <name evidence="8" type="ORF">JOF48_000592</name>
</gene>
<accession>A0ABS4YV33</accession>
<dbReference type="EMBL" id="JAGIOI010000001">
    <property type="protein sequence ID" value="MBP2411793.1"/>
    <property type="molecule type" value="Genomic_DNA"/>
</dbReference>
<name>A0ABS4YV33_9MICC</name>
<protein>
    <submittedName>
        <fullName evidence="8">Ribose transport system permease protein</fullName>
    </submittedName>
</protein>
<dbReference type="RefSeq" id="WP_209677146.1">
    <property type="nucleotide sequence ID" value="NZ_JAGIOI010000001.1"/>
</dbReference>
<comment type="subcellular location">
    <subcellularLocation>
        <location evidence="1">Cell membrane</location>
        <topology evidence="1">Multi-pass membrane protein</topology>
    </subcellularLocation>
</comment>
<evidence type="ECO:0000313" key="9">
    <source>
        <dbReference type="Proteomes" id="UP000711614"/>
    </source>
</evidence>
<dbReference type="Proteomes" id="UP000711614">
    <property type="component" value="Unassembled WGS sequence"/>
</dbReference>
<evidence type="ECO:0000313" key="8">
    <source>
        <dbReference type="EMBL" id="MBP2411793.1"/>
    </source>
</evidence>
<evidence type="ECO:0000256" key="1">
    <source>
        <dbReference type="ARBA" id="ARBA00004651"/>
    </source>
</evidence>
<dbReference type="Pfam" id="PF02653">
    <property type="entry name" value="BPD_transp_2"/>
    <property type="match status" value="1"/>
</dbReference>
<organism evidence="8 9">
    <name type="scientific">Arthrobacter stackebrandtii</name>
    <dbReference type="NCBI Taxonomy" id="272161"/>
    <lineage>
        <taxon>Bacteria</taxon>
        <taxon>Bacillati</taxon>
        <taxon>Actinomycetota</taxon>
        <taxon>Actinomycetes</taxon>
        <taxon>Micrococcales</taxon>
        <taxon>Micrococcaceae</taxon>
        <taxon>Arthrobacter</taxon>
    </lineage>
</organism>
<feature type="transmembrane region" description="Helical" evidence="7">
    <location>
        <begin position="160"/>
        <end position="183"/>
    </location>
</feature>
<feature type="transmembrane region" description="Helical" evidence="7">
    <location>
        <begin position="12"/>
        <end position="32"/>
    </location>
</feature>
<evidence type="ECO:0000256" key="2">
    <source>
        <dbReference type="ARBA" id="ARBA00022475"/>
    </source>
</evidence>
<comment type="caution">
    <text evidence="8">The sequence shown here is derived from an EMBL/GenBank/DDBJ whole genome shotgun (WGS) entry which is preliminary data.</text>
</comment>
<feature type="transmembrane region" description="Helical" evidence="7">
    <location>
        <begin position="290"/>
        <end position="310"/>
    </location>
</feature>
<keyword evidence="2" id="KW-1003">Cell membrane</keyword>
<feature type="transmembrane region" description="Helical" evidence="7">
    <location>
        <begin position="93"/>
        <end position="116"/>
    </location>
</feature>
<evidence type="ECO:0000256" key="7">
    <source>
        <dbReference type="SAM" id="Phobius"/>
    </source>
</evidence>
<feature type="transmembrane region" description="Helical" evidence="7">
    <location>
        <begin position="255"/>
        <end position="278"/>
    </location>
</feature>
<evidence type="ECO:0000256" key="5">
    <source>
        <dbReference type="ARBA" id="ARBA00023136"/>
    </source>
</evidence>
<evidence type="ECO:0000256" key="3">
    <source>
        <dbReference type="ARBA" id="ARBA00022692"/>
    </source>
</evidence>
<keyword evidence="3 7" id="KW-0812">Transmembrane</keyword>
<feature type="transmembrane region" description="Helical" evidence="7">
    <location>
        <begin position="69"/>
        <end position="87"/>
    </location>
</feature>
<feature type="transmembrane region" description="Helical" evidence="7">
    <location>
        <begin position="123"/>
        <end position="140"/>
    </location>
</feature>
<evidence type="ECO:0000256" key="4">
    <source>
        <dbReference type="ARBA" id="ARBA00022989"/>
    </source>
</evidence>
<feature type="transmembrane region" description="Helical" evidence="7">
    <location>
        <begin position="215"/>
        <end position="235"/>
    </location>
</feature>
<dbReference type="CDD" id="cd06579">
    <property type="entry name" value="TM_PBP1_transp_AraH_like"/>
    <property type="match status" value="1"/>
</dbReference>
<feature type="region of interest" description="Disordered" evidence="6">
    <location>
        <begin position="339"/>
        <end position="365"/>
    </location>
</feature>
<reference evidence="8 9" key="1">
    <citation type="submission" date="2021-03" db="EMBL/GenBank/DDBJ databases">
        <title>Sequencing the genomes of 1000 actinobacteria strains.</title>
        <authorList>
            <person name="Klenk H.-P."/>
        </authorList>
    </citation>
    <scope>NUCLEOTIDE SEQUENCE [LARGE SCALE GENOMIC DNA]</scope>
    <source>
        <strain evidence="8 9">DSM 16005</strain>
    </source>
</reference>
<keyword evidence="9" id="KW-1185">Reference proteome</keyword>
<keyword evidence="4 7" id="KW-1133">Transmembrane helix</keyword>
<evidence type="ECO:0000256" key="6">
    <source>
        <dbReference type="SAM" id="MobiDB-lite"/>
    </source>
</evidence>
<proteinExistence type="predicted"/>
<dbReference type="PANTHER" id="PTHR32196">
    <property type="entry name" value="ABC TRANSPORTER PERMEASE PROTEIN YPHD-RELATED-RELATED"/>
    <property type="match status" value="1"/>
</dbReference>
<feature type="transmembrane region" description="Helical" evidence="7">
    <location>
        <begin position="44"/>
        <end position="62"/>
    </location>
</feature>
<feature type="compositionally biased region" description="Low complexity" evidence="6">
    <location>
        <begin position="355"/>
        <end position="365"/>
    </location>
</feature>
<keyword evidence="5 7" id="KW-0472">Membrane</keyword>
<dbReference type="InterPro" id="IPR001851">
    <property type="entry name" value="ABC_transp_permease"/>
</dbReference>
<sequence>MKLKLPATMGSQYLVLIATIILGAIILGVSSGGNFFGPVSMQTFFQFLAVPILIGLAQMITLAVGQLNLAIGAIGGVAACLAAVMVADWGLNPWLGALVALLVGAVAGIANGILVVVTKINGFIVTLATMTVLLGVQYALVNTRTISSDNWAPVAALGKARWLGLPAIFVIAIIVAVLVGLAFRYTTTGRHLLASGDNEHAATLAGISNDRSLTVAHGASGLIAGFAGFVSFASLPGVNQSVGGDWLLSSFAAPIIGGVSLTGGTVAVFGTVLAAFVVRLVDSARAEFQLAPAWVNLVIGAVILGTVALGRLRESRESAKAGMLRARVANHRVNTAALQPAAAAAPAGPPPSSEPAPSASEEVKQ</sequence>